<dbReference type="Pfam" id="PF13649">
    <property type="entry name" value="Methyltransf_25"/>
    <property type="match status" value="1"/>
</dbReference>
<dbReference type="OrthoDB" id="9786503at2"/>
<evidence type="ECO:0000313" key="3">
    <source>
        <dbReference type="Proteomes" id="UP000283374"/>
    </source>
</evidence>
<keyword evidence="2" id="KW-0808">Transferase</keyword>
<feature type="domain" description="Methyltransferase" evidence="1">
    <location>
        <begin position="44"/>
        <end position="135"/>
    </location>
</feature>
<dbReference type="SUPFAM" id="SSF53335">
    <property type="entry name" value="S-adenosyl-L-methionine-dependent methyltransferases"/>
    <property type="match status" value="1"/>
</dbReference>
<protein>
    <submittedName>
        <fullName evidence="2">Class I SAM-dependent methyltransferase</fullName>
    </submittedName>
</protein>
<dbReference type="Proteomes" id="UP000283374">
    <property type="component" value="Unassembled WGS sequence"/>
</dbReference>
<dbReference type="Gene3D" id="3.40.50.150">
    <property type="entry name" value="Vaccinia Virus protein VP39"/>
    <property type="match status" value="1"/>
</dbReference>
<comment type="caution">
    <text evidence="2">The sequence shown here is derived from an EMBL/GenBank/DDBJ whole genome shotgun (WGS) entry which is preliminary data.</text>
</comment>
<gene>
    <name evidence="2" type="ORF">D1825_04075</name>
</gene>
<dbReference type="RefSeq" id="WP_118766188.1">
    <property type="nucleotide sequence ID" value="NZ_QWKP01000133.1"/>
</dbReference>
<keyword evidence="2" id="KW-0489">Methyltransferase</keyword>
<keyword evidence="3" id="KW-1185">Reference proteome</keyword>
<sequence>MSATESEAYWEERYRDREAAWGTNPNAVLVDVLGGFGLTPGDALDLGAGHGGDAFWLASLGWNVTAVDVSATALARVAQGAAARGLTVATEQHDLTRTLPDVAVDLLTATYFQTPLEIDRDAILRRAVGLVRPGGTLVVIDHGNAPPGSRLAHAHHHFPSVAETWASLALDESWDLARIDAPVRRAMAPDGEMADLTDNVIVAQRRR</sequence>
<dbReference type="GO" id="GO:0032259">
    <property type="term" value="P:methylation"/>
    <property type="evidence" value="ECO:0007669"/>
    <property type="project" value="UniProtKB-KW"/>
</dbReference>
<dbReference type="InterPro" id="IPR029063">
    <property type="entry name" value="SAM-dependent_MTases_sf"/>
</dbReference>
<organism evidence="2 3">
    <name type="scientific">Cellulomonas rhizosphaerae</name>
    <dbReference type="NCBI Taxonomy" id="2293719"/>
    <lineage>
        <taxon>Bacteria</taxon>
        <taxon>Bacillati</taxon>
        <taxon>Actinomycetota</taxon>
        <taxon>Actinomycetes</taxon>
        <taxon>Micrococcales</taxon>
        <taxon>Cellulomonadaceae</taxon>
        <taxon>Cellulomonas</taxon>
    </lineage>
</organism>
<dbReference type="CDD" id="cd02440">
    <property type="entry name" value="AdoMet_MTases"/>
    <property type="match status" value="1"/>
</dbReference>
<dbReference type="InterPro" id="IPR041698">
    <property type="entry name" value="Methyltransf_25"/>
</dbReference>
<reference evidence="2 3" key="1">
    <citation type="submission" date="2018-08" db="EMBL/GenBank/DDBJ databases">
        <title>Cellulomonas rhizosphaerae sp. nov., a novel actinomycete isolated from soil.</title>
        <authorList>
            <person name="Tian Y."/>
        </authorList>
    </citation>
    <scope>NUCLEOTIDE SEQUENCE [LARGE SCALE GENOMIC DNA]</scope>
    <source>
        <strain evidence="2 3">NEAU-TCZ24</strain>
    </source>
</reference>
<evidence type="ECO:0000313" key="2">
    <source>
        <dbReference type="EMBL" id="RHA43894.1"/>
    </source>
</evidence>
<accession>A0A413RPP1</accession>
<dbReference type="InterPro" id="IPR050508">
    <property type="entry name" value="Methyltransf_Superfamily"/>
</dbReference>
<dbReference type="AlphaFoldDB" id="A0A413RPP1"/>
<dbReference type="GO" id="GO:0008168">
    <property type="term" value="F:methyltransferase activity"/>
    <property type="evidence" value="ECO:0007669"/>
    <property type="project" value="UniProtKB-KW"/>
</dbReference>
<dbReference type="PANTHER" id="PTHR42912:SF93">
    <property type="entry name" value="N6-ADENOSINE-METHYLTRANSFERASE TMT1A"/>
    <property type="match status" value="1"/>
</dbReference>
<dbReference type="PANTHER" id="PTHR42912">
    <property type="entry name" value="METHYLTRANSFERASE"/>
    <property type="match status" value="1"/>
</dbReference>
<proteinExistence type="predicted"/>
<name>A0A413RPP1_9CELL</name>
<evidence type="ECO:0000259" key="1">
    <source>
        <dbReference type="Pfam" id="PF13649"/>
    </source>
</evidence>
<dbReference type="EMBL" id="QWKP01000133">
    <property type="protein sequence ID" value="RHA43894.1"/>
    <property type="molecule type" value="Genomic_DNA"/>
</dbReference>